<dbReference type="PROSITE" id="PS00463">
    <property type="entry name" value="ZN2_CY6_FUNGAL_1"/>
    <property type="match status" value="1"/>
</dbReference>
<gene>
    <name evidence="4" type="ORF">FLAG1_10533</name>
</gene>
<evidence type="ECO:0000256" key="2">
    <source>
        <dbReference type="SAM" id="MobiDB-lite"/>
    </source>
</evidence>
<keyword evidence="5" id="KW-1185">Reference proteome</keyword>
<dbReference type="GO" id="GO:0008270">
    <property type="term" value="F:zinc ion binding"/>
    <property type="evidence" value="ECO:0007669"/>
    <property type="project" value="InterPro"/>
</dbReference>
<accession>A0A0M9EP64</accession>
<dbReference type="InterPro" id="IPR036864">
    <property type="entry name" value="Zn2-C6_fun-type_DNA-bd_sf"/>
</dbReference>
<evidence type="ECO:0000259" key="3">
    <source>
        <dbReference type="PROSITE" id="PS50048"/>
    </source>
</evidence>
<organism evidence="4 5">
    <name type="scientific">Fusarium langsethiae</name>
    <dbReference type="NCBI Taxonomy" id="179993"/>
    <lineage>
        <taxon>Eukaryota</taxon>
        <taxon>Fungi</taxon>
        <taxon>Dikarya</taxon>
        <taxon>Ascomycota</taxon>
        <taxon>Pezizomycotina</taxon>
        <taxon>Sordariomycetes</taxon>
        <taxon>Hypocreomycetidae</taxon>
        <taxon>Hypocreales</taxon>
        <taxon>Nectriaceae</taxon>
        <taxon>Fusarium</taxon>
    </lineage>
</organism>
<dbReference type="Proteomes" id="UP000037904">
    <property type="component" value="Unassembled WGS sequence"/>
</dbReference>
<dbReference type="Pfam" id="PF00172">
    <property type="entry name" value="Zn_clus"/>
    <property type="match status" value="1"/>
</dbReference>
<sequence>MPKQRRGRHPGRRAHRKSRNGCSECKNRHIKCDETRPECRNCVISELVCPYLAIPSTPNGPVAASTLTSVVGNHLLAVPRETQDGTRHSGPTFTATHMAFLHYAVTNMSDFMALQVRGQPVIDAALENACKAPYLLDQVLALSALHLSTQDVAQASSFRRQATELQTRALGLFNEAKDHISEDTYVPTFLFASLLGLYVLHETLH</sequence>
<feature type="domain" description="Zn(2)-C6 fungal-type" evidence="3">
    <location>
        <begin position="21"/>
        <end position="51"/>
    </location>
</feature>
<reference evidence="4 5" key="1">
    <citation type="submission" date="2015-04" db="EMBL/GenBank/DDBJ databases">
        <title>The draft genome sequence of Fusarium langsethiae, a T-2/HT-2 mycotoxin producer.</title>
        <authorList>
            <person name="Lysoe E."/>
            <person name="Divon H.H."/>
            <person name="Terzi V."/>
            <person name="Orru L."/>
            <person name="Lamontanara A."/>
            <person name="Kolseth A.-K."/>
            <person name="Frandsen R.J."/>
            <person name="Nielsen K."/>
            <person name="Thrane U."/>
        </authorList>
    </citation>
    <scope>NUCLEOTIDE SEQUENCE [LARGE SCALE GENOMIC DNA]</scope>
    <source>
        <strain evidence="4 5">Fl201059</strain>
    </source>
</reference>
<dbReference type="EMBL" id="JXCE01000569">
    <property type="protein sequence ID" value="KPA36686.1"/>
    <property type="molecule type" value="Genomic_DNA"/>
</dbReference>
<dbReference type="PANTHER" id="PTHR47784">
    <property type="entry name" value="STEROL UPTAKE CONTROL PROTEIN 2"/>
    <property type="match status" value="1"/>
</dbReference>
<dbReference type="GO" id="GO:0001228">
    <property type="term" value="F:DNA-binding transcription activator activity, RNA polymerase II-specific"/>
    <property type="evidence" value="ECO:0007669"/>
    <property type="project" value="TreeGrafter"/>
</dbReference>
<feature type="region of interest" description="Disordered" evidence="2">
    <location>
        <begin position="1"/>
        <end position="20"/>
    </location>
</feature>
<keyword evidence="1" id="KW-0539">Nucleus</keyword>
<dbReference type="PANTHER" id="PTHR47784:SF4">
    <property type="entry name" value="ZN(II)2CYS6 TRANSCRIPTION FACTOR (EUROFUNG)"/>
    <property type="match status" value="1"/>
</dbReference>
<dbReference type="AlphaFoldDB" id="A0A0M9EP64"/>
<protein>
    <recommendedName>
        <fullName evidence="3">Zn(2)-C6 fungal-type domain-containing protein</fullName>
    </recommendedName>
</protein>
<feature type="compositionally biased region" description="Basic residues" evidence="2">
    <location>
        <begin position="1"/>
        <end position="19"/>
    </location>
</feature>
<name>A0A0M9EP64_FUSLA</name>
<dbReference type="PROSITE" id="PS50048">
    <property type="entry name" value="ZN2_CY6_FUNGAL_2"/>
    <property type="match status" value="1"/>
</dbReference>
<dbReference type="CDD" id="cd00067">
    <property type="entry name" value="GAL4"/>
    <property type="match status" value="1"/>
</dbReference>
<dbReference type="SMART" id="SM00066">
    <property type="entry name" value="GAL4"/>
    <property type="match status" value="1"/>
</dbReference>
<evidence type="ECO:0000313" key="5">
    <source>
        <dbReference type="Proteomes" id="UP000037904"/>
    </source>
</evidence>
<dbReference type="Gene3D" id="4.10.240.10">
    <property type="entry name" value="Zn(2)-C6 fungal-type DNA-binding domain"/>
    <property type="match status" value="1"/>
</dbReference>
<evidence type="ECO:0000256" key="1">
    <source>
        <dbReference type="ARBA" id="ARBA00023242"/>
    </source>
</evidence>
<dbReference type="SUPFAM" id="SSF57701">
    <property type="entry name" value="Zn2/Cys6 DNA-binding domain"/>
    <property type="match status" value="1"/>
</dbReference>
<proteinExistence type="predicted"/>
<comment type="caution">
    <text evidence="4">The sequence shown here is derived from an EMBL/GenBank/DDBJ whole genome shotgun (WGS) entry which is preliminary data.</text>
</comment>
<dbReference type="InterPro" id="IPR053157">
    <property type="entry name" value="Sterol_Uptake_Regulator"/>
</dbReference>
<evidence type="ECO:0000313" key="4">
    <source>
        <dbReference type="EMBL" id="KPA36686.1"/>
    </source>
</evidence>
<dbReference type="InterPro" id="IPR001138">
    <property type="entry name" value="Zn2Cys6_DnaBD"/>
</dbReference>